<comment type="subcellular location">
    <subcellularLocation>
        <location evidence="1">Secreted</location>
        <location evidence="1">Cell wall</location>
    </subcellularLocation>
</comment>
<dbReference type="InterPro" id="IPR017853">
    <property type="entry name" value="GH"/>
</dbReference>
<keyword evidence="4" id="KW-0964">Secreted</keyword>
<evidence type="ECO:0000256" key="6">
    <source>
        <dbReference type="ARBA" id="ARBA00022801"/>
    </source>
</evidence>
<dbReference type="EMBL" id="LXFE01000828">
    <property type="protein sequence ID" value="OLL24412.1"/>
    <property type="molecule type" value="Genomic_DNA"/>
</dbReference>
<dbReference type="GO" id="GO:0009277">
    <property type="term" value="C:fungal-type cell wall"/>
    <property type="evidence" value="ECO:0007669"/>
    <property type="project" value="TreeGrafter"/>
</dbReference>
<evidence type="ECO:0000256" key="3">
    <source>
        <dbReference type="ARBA" id="ARBA00022512"/>
    </source>
</evidence>
<reference evidence="8 9" key="1">
    <citation type="submission" date="2016-04" db="EMBL/GenBank/DDBJ databases">
        <title>Evolutionary innovation and constraint leading to complex multicellularity in the Ascomycota.</title>
        <authorList>
            <person name="Cisse O."/>
            <person name="Nguyen A."/>
            <person name="Hewitt D.A."/>
            <person name="Jedd G."/>
            <person name="Stajich J.E."/>
        </authorList>
    </citation>
    <scope>NUCLEOTIDE SEQUENCE [LARGE SCALE GENOMIC DNA]</scope>
    <source>
        <strain evidence="8 9">DAH-3</strain>
    </source>
</reference>
<dbReference type="OMA" id="ANAHAYY"/>
<organism evidence="8 9">
    <name type="scientific">Neolecta irregularis (strain DAH-3)</name>
    <dbReference type="NCBI Taxonomy" id="1198029"/>
    <lineage>
        <taxon>Eukaryota</taxon>
        <taxon>Fungi</taxon>
        <taxon>Dikarya</taxon>
        <taxon>Ascomycota</taxon>
        <taxon>Taphrinomycotina</taxon>
        <taxon>Neolectales</taxon>
        <taxon>Neolectaceae</taxon>
        <taxon>Neolecta</taxon>
    </lineage>
</organism>
<evidence type="ECO:0000313" key="9">
    <source>
        <dbReference type="Proteomes" id="UP000186594"/>
    </source>
</evidence>
<dbReference type="Gene3D" id="3.20.20.80">
    <property type="entry name" value="Glycosidases"/>
    <property type="match status" value="1"/>
</dbReference>
<dbReference type="Proteomes" id="UP000186594">
    <property type="component" value="Unassembled WGS sequence"/>
</dbReference>
<dbReference type="GO" id="GO:0042973">
    <property type="term" value="F:glucan endo-1,3-beta-D-glucosidase activity"/>
    <property type="evidence" value="ECO:0007669"/>
    <property type="project" value="TreeGrafter"/>
</dbReference>
<dbReference type="GO" id="GO:0009986">
    <property type="term" value="C:cell surface"/>
    <property type="evidence" value="ECO:0007669"/>
    <property type="project" value="TreeGrafter"/>
</dbReference>
<evidence type="ECO:0000256" key="5">
    <source>
        <dbReference type="ARBA" id="ARBA00022729"/>
    </source>
</evidence>
<dbReference type="AlphaFoldDB" id="A0A1U7LPE1"/>
<dbReference type="STRING" id="1198029.A0A1U7LPE1"/>
<dbReference type="GO" id="GO:0005576">
    <property type="term" value="C:extracellular region"/>
    <property type="evidence" value="ECO:0007669"/>
    <property type="project" value="TreeGrafter"/>
</dbReference>
<dbReference type="PANTHER" id="PTHR16631:SF24">
    <property type="entry name" value="FAMILY 17 GLUCOSIDASE SCW11-RELATED"/>
    <property type="match status" value="1"/>
</dbReference>
<comment type="caution">
    <text evidence="8">The sequence shown here is derived from an EMBL/GenBank/DDBJ whole genome shotgun (WGS) entry which is preliminary data.</text>
</comment>
<keyword evidence="3" id="KW-0134">Cell wall</keyword>
<name>A0A1U7LPE1_NEOID</name>
<comment type="similarity">
    <text evidence="2">Belongs to the glycosyl hydrolase 17 family.</text>
</comment>
<accession>A0A1U7LPE1</accession>
<gene>
    <name evidence="8" type="ORF">NEOLI_004381</name>
</gene>
<dbReference type="SUPFAM" id="SSF51445">
    <property type="entry name" value="(Trans)glycosidases"/>
    <property type="match status" value="1"/>
</dbReference>
<dbReference type="GO" id="GO:0071555">
    <property type="term" value="P:cell wall organization"/>
    <property type="evidence" value="ECO:0007669"/>
    <property type="project" value="TreeGrafter"/>
</dbReference>
<proteinExistence type="inferred from homology"/>
<dbReference type="PANTHER" id="PTHR16631">
    <property type="entry name" value="GLUCAN 1,3-BETA-GLUCOSIDASE"/>
    <property type="match status" value="1"/>
</dbReference>
<evidence type="ECO:0000256" key="7">
    <source>
        <dbReference type="ARBA" id="ARBA00023295"/>
    </source>
</evidence>
<keyword evidence="7" id="KW-0326">Glycosidase</keyword>
<evidence type="ECO:0000256" key="4">
    <source>
        <dbReference type="ARBA" id="ARBA00022525"/>
    </source>
</evidence>
<keyword evidence="9" id="KW-1185">Reference proteome</keyword>
<keyword evidence="6" id="KW-0378">Hydrolase</keyword>
<sequence length="212" mass="22623">MKIIVGLGMKSAASVDPQVQAFISWGQGNKNYDLVDMLMIGNEVLQAKHDTAANLIAKIKSVRSQVVAAGYTGPIGTADTVQSYLQNPGLCASGVLDVVGLNAHPYFDANPSKSAADDGAIVQSYVNRVSAACANKNIFVTETGFPNHGNTNGGMVPSYANQKIAIESVLSVMGPNVCLFTTFEDLWKQPGQYNVEQSWGMFDLTTPSNDVW</sequence>
<protein>
    <submittedName>
        <fullName evidence="8">Putative family 17 glucosidase SCW11</fullName>
    </submittedName>
</protein>
<dbReference type="InterPro" id="IPR050732">
    <property type="entry name" value="Beta-glucan_modifiers"/>
</dbReference>
<evidence type="ECO:0000313" key="8">
    <source>
        <dbReference type="EMBL" id="OLL24412.1"/>
    </source>
</evidence>
<evidence type="ECO:0000256" key="2">
    <source>
        <dbReference type="ARBA" id="ARBA00008773"/>
    </source>
</evidence>
<dbReference type="OrthoDB" id="4082933at2759"/>
<evidence type="ECO:0000256" key="1">
    <source>
        <dbReference type="ARBA" id="ARBA00004191"/>
    </source>
</evidence>
<keyword evidence="5" id="KW-0732">Signal</keyword>